<organism evidence="4 5">
    <name type="scientific">Hemibagrus guttatus</name>
    <dbReference type="NCBI Taxonomy" id="175788"/>
    <lineage>
        <taxon>Eukaryota</taxon>
        <taxon>Metazoa</taxon>
        <taxon>Chordata</taxon>
        <taxon>Craniata</taxon>
        <taxon>Vertebrata</taxon>
        <taxon>Euteleostomi</taxon>
        <taxon>Actinopterygii</taxon>
        <taxon>Neopterygii</taxon>
        <taxon>Teleostei</taxon>
        <taxon>Ostariophysi</taxon>
        <taxon>Siluriformes</taxon>
        <taxon>Bagridae</taxon>
        <taxon>Hemibagrus</taxon>
    </lineage>
</organism>
<feature type="signal peptide" evidence="3">
    <location>
        <begin position="1"/>
        <end position="23"/>
    </location>
</feature>
<evidence type="ECO:0000256" key="1">
    <source>
        <dbReference type="SAM" id="MobiDB-lite"/>
    </source>
</evidence>
<dbReference type="Proteomes" id="UP001274896">
    <property type="component" value="Unassembled WGS sequence"/>
</dbReference>
<accession>A0AAE0UWH1</accession>
<reference evidence="4" key="1">
    <citation type="submission" date="2023-06" db="EMBL/GenBank/DDBJ databases">
        <title>Male Hemibagrus guttatus genome.</title>
        <authorList>
            <person name="Bian C."/>
        </authorList>
    </citation>
    <scope>NUCLEOTIDE SEQUENCE</scope>
    <source>
        <strain evidence="4">Male_cb2023</strain>
        <tissue evidence="4">Muscle</tissue>
    </source>
</reference>
<feature type="compositionally biased region" description="Basic and acidic residues" evidence="1">
    <location>
        <begin position="23"/>
        <end position="34"/>
    </location>
</feature>
<keyword evidence="5" id="KW-1185">Reference proteome</keyword>
<proteinExistence type="predicted"/>
<name>A0AAE0UWH1_9TELE</name>
<evidence type="ECO:0000313" key="4">
    <source>
        <dbReference type="EMBL" id="KAK3524462.1"/>
    </source>
</evidence>
<feature type="region of interest" description="Disordered" evidence="1">
    <location>
        <begin position="23"/>
        <end position="63"/>
    </location>
</feature>
<keyword evidence="2" id="KW-0472">Membrane</keyword>
<dbReference type="AlphaFoldDB" id="A0AAE0UWH1"/>
<evidence type="ECO:0000313" key="5">
    <source>
        <dbReference type="Proteomes" id="UP001274896"/>
    </source>
</evidence>
<dbReference type="EMBL" id="JAUCMX010000014">
    <property type="protein sequence ID" value="KAK3524462.1"/>
    <property type="molecule type" value="Genomic_DNA"/>
</dbReference>
<feature type="chain" id="PRO_5041986716" evidence="3">
    <location>
        <begin position="24"/>
        <end position="125"/>
    </location>
</feature>
<protein>
    <submittedName>
        <fullName evidence="4">Uncharacterized protein</fullName>
    </submittedName>
</protein>
<keyword evidence="3" id="KW-0732">Signal</keyword>
<keyword evidence="2" id="KW-1133">Transmembrane helix</keyword>
<gene>
    <name evidence="4" type="ORF">QTP70_029304</name>
</gene>
<evidence type="ECO:0000256" key="2">
    <source>
        <dbReference type="SAM" id="Phobius"/>
    </source>
</evidence>
<comment type="caution">
    <text evidence="4">The sequence shown here is derived from an EMBL/GenBank/DDBJ whole genome shotgun (WGS) entry which is preliminary data.</text>
</comment>
<feature type="transmembrane region" description="Helical" evidence="2">
    <location>
        <begin position="93"/>
        <end position="115"/>
    </location>
</feature>
<keyword evidence="2" id="KW-0812">Transmembrane</keyword>
<evidence type="ECO:0000256" key="3">
    <source>
        <dbReference type="SAM" id="SignalP"/>
    </source>
</evidence>
<sequence length="125" mass="13447">MGFKTTCAVCLVLSLVRVDDVSSRPTGLRREVERSVMTAAPQSLQGKEHDSRPGPVPPGSERVLSAGSVQKQNGGLKEFMSKIVHFKLHAPPAAVFTFPVTFIAITMLCCVTCAIDRSSPLQSSF</sequence>